<dbReference type="RefSeq" id="WP_089846039.1">
    <property type="nucleotide sequence ID" value="NZ_FNEJ01000006.1"/>
</dbReference>
<dbReference type="EMBL" id="FNEJ01000006">
    <property type="protein sequence ID" value="SDI56522.1"/>
    <property type="molecule type" value="Genomic_DNA"/>
</dbReference>
<feature type="domain" description="Toprim" evidence="1">
    <location>
        <begin position="285"/>
        <end position="376"/>
    </location>
</feature>
<dbReference type="InterPro" id="IPR055570">
    <property type="entry name" value="DUF7146"/>
</dbReference>
<protein>
    <submittedName>
        <fullName evidence="3">Toprim domain-containing protein</fullName>
    </submittedName>
</protein>
<dbReference type="OrthoDB" id="9811157at2"/>
<dbReference type="STRING" id="555512.SAMN04487993_1006238"/>
<dbReference type="CDD" id="cd01029">
    <property type="entry name" value="TOPRIM_primases"/>
    <property type="match status" value="1"/>
</dbReference>
<dbReference type="Pfam" id="PF23639">
    <property type="entry name" value="DUF7146"/>
    <property type="match status" value="1"/>
</dbReference>
<evidence type="ECO:0000313" key="3">
    <source>
        <dbReference type="EMBL" id="SDI56522.1"/>
    </source>
</evidence>
<dbReference type="InterPro" id="IPR034154">
    <property type="entry name" value="TOPRIM_DnaG/twinkle"/>
</dbReference>
<reference evidence="3 4" key="1">
    <citation type="submission" date="2016-10" db="EMBL/GenBank/DDBJ databases">
        <authorList>
            <person name="de Groot N.N."/>
        </authorList>
    </citation>
    <scope>NUCLEOTIDE SEQUENCE [LARGE SCALE GENOMIC DNA]</scope>
    <source>
        <strain evidence="3 4">DSM 26424</strain>
    </source>
</reference>
<name>A0A1G8LLE6_9RHOB</name>
<accession>A0A1G8LLE6</accession>
<gene>
    <name evidence="3" type="ORF">SAMN04487993_1006238</name>
</gene>
<dbReference type="Proteomes" id="UP000199093">
    <property type="component" value="Unassembled WGS sequence"/>
</dbReference>
<organism evidence="3 4">
    <name type="scientific">Salipiger marinus</name>
    <dbReference type="NCBI Taxonomy" id="555512"/>
    <lineage>
        <taxon>Bacteria</taxon>
        <taxon>Pseudomonadati</taxon>
        <taxon>Pseudomonadota</taxon>
        <taxon>Alphaproteobacteria</taxon>
        <taxon>Rhodobacterales</taxon>
        <taxon>Roseobacteraceae</taxon>
        <taxon>Salipiger</taxon>
    </lineage>
</organism>
<evidence type="ECO:0000313" key="4">
    <source>
        <dbReference type="Proteomes" id="UP000199093"/>
    </source>
</evidence>
<dbReference type="AlphaFoldDB" id="A0A1G8LLE6"/>
<evidence type="ECO:0000259" key="1">
    <source>
        <dbReference type="Pfam" id="PF13362"/>
    </source>
</evidence>
<evidence type="ECO:0000259" key="2">
    <source>
        <dbReference type="Pfam" id="PF23639"/>
    </source>
</evidence>
<feature type="domain" description="DUF7146" evidence="2">
    <location>
        <begin position="143"/>
        <end position="258"/>
    </location>
</feature>
<proteinExistence type="predicted"/>
<sequence length="389" mass="42843">MASRQTYSLEEIKDRLLAQLDSVVSHYAPPVAGSHTQHGIYWTLNPGRPDRNVGSFCIHVSGSKAGRWNDYATGSHGDVLDLIDLALHGEGSSNLSGAIKEARAWLGLDTESPELRRKREQRAAEAARARALADAAAEQKRERRQRLAQGIWLSGHEALRGTPVDHYLRAERGIDLASLGRQPGALRYVPQARYQYIDDKTGEVTEGTYPMMAAAITDLQGRFVAVHRTYLAREDGRWIKAPVPKPRLVLGHAWQCGINIWRGADTGPRGGRAPSLPACAPGTHVYITEGIEDALSVVMLLPDVRVVAAISLSNMGAIRLPENVARVTLVADRDPHPEQKEQLRRAIEAHCKAGREVRLWQNRYGGKDLNDALRQAADKAPPKETADEE</sequence>
<keyword evidence="4" id="KW-1185">Reference proteome</keyword>
<dbReference type="InterPro" id="IPR006171">
    <property type="entry name" value="TOPRIM_dom"/>
</dbReference>
<dbReference type="Pfam" id="PF13362">
    <property type="entry name" value="Toprim_3"/>
    <property type="match status" value="1"/>
</dbReference>